<accession>A0ABR1BXD2</accession>
<feature type="domain" description="NHR" evidence="1">
    <location>
        <begin position="78"/>
        <end position="240"/>
    </location>
</feature>
<gene>
    <name evidence="2" type="primary">Necator_chrI.g2795</name>
    <name evidence="2" type="ORF">RB195_006667</name>
</gene>
<evidence type="ECO:0000259" key="1">
    <source>
        <dbReference type="PROSITE" id="PS51065"/>
    </source>
</evidence>
<dbReference type="PANTHER" id="PTHR12429">
    <property type="entry name" value="NEURALIZED"/>
    <property type="match status" value="1"/>
</dbReference>
<evidence type="ECO:0000313" key="3">
    <source>
        <dbReference type="Proteomes" id="UP001303046"/>
    </source>
</evidence>
<comment type="caution">
    <text evidence="2">The sequence shown here is derived from an EMBL/GenBank/DDBJ whole genome shotgun (WGS) entry which is preliminary data.</text>
</comment>
<evidence type="ECO:0000313" key="2">
    <source>
        <dbReference type="EMBL" id="KAK6729753.1"/>
    </source>
</evidence>
<organism evidence="2 3">
    <name type="scientific">Necator americanus</name>
    <name type="common">Human hookworm</name>
    <dbReference type="NCBI Taxonomy" id="51031"/>
    <lineage>
        <taxon>Eukaryota</taxon>
        <taxon>Metazoa</taxon>
        <taxon>Ecdysozoa</taxon>
        <taxon>Nematoda</taxon>
        <taxon>Chromadorea</taxon>
        <taxon>Rhabditida</taxon>
        <taxon>Rhabditina</taxon>
        <taxon>Rhabditomorpha</taxon>
        <taxon>Strongyloidea</taxon>
        <taxon>Ancylostomatidae</taxon>
        <taxon>Bunostominae</taxon>
        <taxon>Necator</taxon>
    </lineage>
</organism>
<protein>
    <recommendedName>
        <fullName evidence="1">NHR domain-containing protein</fullName>
    </recommendedName>
</protein>
<dbReference type="Proteomes" id="UP001303046">
    <property type="component" value="Unassembled WGS sequence"/>
</dbReference>
<proteinExistence type="predicted"/>
<dbReference type="PROSITE" id="PS51065">
    <property type="entry name" value="NHR"/>
    <property type="match status" value="1"/>
</dbReference>
<dbReference type="InterPro" id="IPR006573">
    <property type="entry name" value="NHR_dom"/>
</dbReference>
<dbReference type="Gene3D" id="2.60.120.920">
    <property type="match status" value="1"/>
</dbReference>
<dbReference type="Pfam" id="PF07177">
    <property type="entry name" value="Neuralized"/>
    <property type="match status" value="1"/>
</dbReference>
<sequence>MPSCFPCSNWRSIAFTSLYNPEHCIYMSYSHIRPTPNIFAVQRFFVGPHEMEQCDRLGVLLGMEPSTSWESDGFLGAPILFHPFHGENIELLEHRRRALRRVSFEKGIVFSERALSEGECFFISIEGVEGGWSGHLRIGLTTINPETRPSVRNLDSNSWLFSVSPVIVPFRNSLTARSLPTEKGSLIGVYYERNAGTPRIHVVLNGFDICPNFGSIPSDQPFFAIVDVFGSTKEVRVVFPGPRVPARLYSLCSDRLRCLYNEKKCSLSSLPAPLRNQLQQEWNSEANGTSYYDWEGVR</sequence>
<keyword evidence="3" id="KW-1185">Reference proteome</keyword>
<dbReference type="PANTHER" id="PTHR12429:SF8">
    <property type="entry name" value="NEURALIZED-LIKE PROTEIN 2"/>
    <property type="match status" value="1"/>
</dbReference>
<dbReference type="InterPro" id="IPR037962">
    <property type="entry name" value="Neuralized"/>
</dbReference>
<dbReference type="EMBL" id="JAVFWL010000001">
    <property type="protein sequence ID" value="KAK6729753.1"/>
    <property type="molecule type" value="Genomic_DNA"/>
</dbReference>
<dbReference type="SMART" id="SM00588">
    <property type="entry name" value="NEUZ"/>
    <property type="match status" value="1"/>
</dbReference>
<dbReference type="InterPro" id="IPR043136">
    <property type="entry name" value="B30.2/SPRY_sf"/>
</dbReference>
<reference evidence="2 3" key="1">
    <citation type="submission" date="2023-08" db="EMBL/GenBank/DDBJ databases">
        <title>A Necator americanus chromosomal reference genome.</title>
        <authorList>
            <person name="Ilik V."/>
            <person name="Petrzelkova K.J."/>
            <person name="Pardy F."/>
            <person name="Fuh T."/>
            <person name="Niatou-Singa F.S."/>
            <person name="Gouil Q."/>
            <person name="Baker L."/>
            <person name="Ritchie M.E."/>
            <person name="Jex A.R."/>
            <person name="Gazzola D."/>
            <person name="Li H."/>
            <person name="Toshio Fujiwara R."/>
            <person name="Zhan B."/>
            <person name="Aroian R.V."/>
            <person name="Pafco B."/>
            <person name="Schwarz E.M."/>
        </authorList>
    </citation>
    <scope>NUCLEOTIDE SEQUENCE [LARGE SCALE GENOMIC DNA]</scope>
    <source>
        <strain evidence="2 3">Aroian</strain>
        <tissue evidence="2">Whole animal</tissue>
    </source>
</reference>
<name>A0ABR1BXD2_NECAM</name>